<keyword evidence="1" id="KW-1133">Transmembrane helix</keyword>
<dbReference type="EMBL" id="GL629990">
    <property type="protein sequence ID" value="EFW99553.1"/>
    <property type="molecule type" value="Genomic_DNA"/>
</dbReference>
<evidence type="ECO:0000313" key="3">
    <source>
        <dbReference type="EMBL" id="EFW99553.1"/>
    </source>
</evidence>
<dbReference type="GO" id="GO:0000030">
    <property type="term" value="F:mannosyltransferase activity"/>
    <property type="evidence" value="ECO:0007669"/>
    <property type="project" value="TreeGrafter"/>
</dbReference>
<dbReference type="RefSeq" id="XP_014169036.1">
    <property type="nucleotide sequence ID" value="XM_014313561.1"/>
</dbReference>
<dbReference type="GO" id="GO:0031501">
    <property type="term" value="C:mannosyltransferase complex"/>
    <property type="evidence" value="ECO:0007669"/>
    <property type="project" value="TreeGrafter"/>
</dbReference>
<protein>
    <submittedName>
        <fullName evidence="3">Uncharacterized protein</fullName>
    </submittedName>
</protein>
<reference evidence="3 4" key="1">
    <citation type="journal article" date="2011" name="Proc. Natl. Acad. Sci. U.S.A.">
        <title>Genome and transcriptome analyses of the mountain pine beetle-fungal symbiont Grosmannia clavigera, a lodgepole pine pathogen.</title>
        <authorList>
            <person name="DiGuistini S."/>
            <person name="Wang Y."/>
            <person name="Liao N.Y."/>
            <person name="Taylor G."/>
            <person name="Tanguay P."/>
            <person name="Feau N."/>
            <person name="Henrissat B."/>
            <person name="Chan S.K."/>
            <person name="Hesse-Orce U."/>
            <person name="Alamouti S.M."/>
            <person name="Tsui C.K.M."/>
            <person name="Docking R.T."/>
            <person name="Levasseur A."/>
            <person name="Haridas S."/>
            <person name="Robertson G."/>
            <person name="Birol I."/>
            <person name="Holt R.A."/>
            <person name="Marra M.A."/>
            <person name="Hamelin R.C."/>
            <person name="Hirst M."/>
            <person name="Jones S.J.M."/>
            <person name="Bohlmann J."/>
            <person name="Breuil C."/>
        </authorList>
    </citation>
    <scope>NUCLEOTIDE SEQUENCE [LARGE SCALE GENOMIC DNA]</scope>
    <source>
        <strain evidence="4">kw1407 / UAMH 11150</strain>
    </source>
</reference>
<dbReference type="InParanoid" id="F0XRS6"/>
<keyword evidence="2" id="KW-0732">Signal</keyword>
<keyword evidence="4" id="KW-1185">Reference proteome</keyword>
<organism evidence="4">
    <name type="scientific">Grosmannia clavigera (strain kw1407 / UAMH 11150)</name>
    <name type="common">Blue stain fungus</name>
    <name type="synonym">Graphiocladiella clavigera</name>
    <dbReference type="NCBI Taxonomy" id="655863"/>
    <lineage>
        <taxon>Eukaryota</taxon>
        <taxon>Fungi</taxon>
        <taxon>Dikarya</taxon>
        <taxon>Ascomycota</taxon>
        <taxon>Pezizomycotina</taxon>
        <taxon>Sordariomycetes</taxon>
        <taxon>Sordariomycetidae</taxon>
        <taxon>Ophiostomatales</taxon>
        <taxon>Ophiostomataceae</taxon>
        <taxon>Leptographium</taxon>
    </lineage>
</organism>
<sequence>MPPPLLAVLAVMALLAATGSANVEKAIFLGPAAAAPVSLPDSLSAAISHLHRLTPDDNDGTWRTPLSAAFPWATDFDAKSTTWVLLDGLQPGQRYEARVCWAATVSSSSGTPPRGRRTDLGNRVLQQPTAFDVDAFSADVVLASPILSKSLTSFSDGAQNDEAAVPRHLPTSFLLLRIVATADYVAANRSLMLPQHVQPVLADIILDPFLLNVLPRSLAPTVVVVLLVAAVSAALSRHIVRWLRSVAASDVMAAARQTKSKQT</sequence>
<dbReference type="GeneID" id="25981519"/>
<proteinExistence type="predicted"/>
<dbReference type="GO" id="GO:0005789">
    <property type="term" value="C:endoplasmic reticulum membrane"/>
    <property type="evidence" value="ECO:0007669"/>
    <property type="project" value="TreeGrafter"/>
</dbReference>
<name>F0XRS6_GROCL</name>
<dbReference type="HOGENOM" id="CLU_062870_0_0_1"/>
<keyword evidence="1" id="KW-0472">Membrane</keyword>
<feature type="signal peptide" evidence="2">
    <location>
        <begin position="1"/>
        <end position="21"/>
    </location>
</feature>
<keyword evidence="1" id="KW-0812">Transmembrane</keyword>
<accession>F0XRS6</accession>
<dbReference type="PANTHER" id="PTHR28022:SF1">
    <property type="entry name" value="GPI MANNOSYLTRANSFERASE 2 SUBUNIT PGA1"/>
    <property type="match status" value="1"/>
</dbReference>
<dbReference type="GO" id="GO:0006506">
    <property type="term" value="P:GPI anchor biosynthetic process"/>
    <property type="evidence" value="ECO:0007669"/>
    <property type="project" value="TreeGrafter"/>
</dbReference>
<dbReference type="PANTHER" id="PTHR28022">
    <property type="entry name" value="GPI MANNOSYLTRANSFERASE 2 SUBUNIT PGA1"/>
    <property type="match status" value="1"/>
</dbReference>
<dbReference type="eggNOG" id="ENOG502S55X">
    <property type="taxonomic scope" value="Eukaryota"/>
</dbReference>
<dbReference type="OrthoDB" id="3360032at2759"/>
<feature type="transmembrane region" description="Helical" evidence="1">
    <location>
        <begin position="217"/>
        <end position="235"/>
    </location>
</feature>
<evidence type="ECO:0000256" key="1">
    <source>
        <dbReference type="SAM" id="Phobius"/>
    </source>
</evidence>
<dbReference type="Proteomes" id="UP000007796">
    <property type="component" value="Unassembled WGS sequence"/>
</dbReference>
<dbReference type="AlphaFoldDB" id="F0XRS6"/>
<feature type="chain" id="PRO_5003264091" evidence="2">
    <location>
        <begin position="22"/>
        <end position="263"/>
    </location>
</feature>
<gene>
    <name evidence="3" type="ORF">CMQ_7921</name>
</gene>
<evidence type="ECO:0000313" key="4">
    <source>
        <dbReference type="Proteomes" id="UP000007796"/>
    </source>
</evidence>
<evidence type="ECO:0000256" key="2">
    <source>
        <dbReference type="SAM" id="SignalP"/>
    </source>
</evidence>
<dbReference type="InterPro" id="IPR019433">
    <property type="entry name" value="GPI_ManTrfase_II_coact_Pga1"/>
</dbReference>